<dbReference type="Proteomes" id="UP000186914">
    <property type="component" value="Unassembled WGS sequence"/>
</dbReference>
<dbReference type="RefSeq" id="WP_076430404.1">
    <property type="nucleotide sequence ID" value="NZ_FTNO01000002.1"/>
</dbReference>
<name>A0A1N7B5M8_9EURY</name>
<gene>
    <name evidence="2" type="ORF">SAMN05421858_2352</name>
</gene>
<dbReference type="AlphaFoldDB" id="A0A1N7B5M8"/>
<sequence length="78" mass="8298">MRLIIESDETVSTEYSSTGQITQTVQAPPEFRAVEGVGGMQSMAGGEAPPTGIVQAPPEFRAEPMGVGDRQSLIDDQF</sequence>
<evidence type="ECO:0000256" key="1">
    <source>
        <dbReference type="SAM" id="MobiDB-lite"/>
    </source>
</evidence>
<dbReference type="EMBL" id="FTNO01000002">
    <property type="protein sequence ID" value="SIR46649.1"/>
    <property type="molecule type" value="Genomic_DNA"/>
</dbReference>
<accession>A0A1N7B5M8</accession>
<feature type="compositionally biased region" description="Polar residues" evidence="1">
    <location>
        <begin position="12"/>
        <end position="23"/>
    </location>
</feature>
<feature type="compositionally biased region" description="Acidic residues" evidence="1">
    <location>
        <begin position="1"/>
        <end position="11"/>
    </location>
</feature>
<proteinExistence type="predicted"/>
<evidence type="ECO:0000313" key="2">
    <source>
        <dbReference type="EMBL" id="SIR46649.1"/>
    </source>
</evidence>
<protein>
    <submittedName>
        <fullName evidence="2">Uncharacterized protein</fullName>
    </submittedName>
</protein>
<evidence type="ECO:0000313" key="3">
    <source>
        <dbReference type="Proteomes" id="UP000186914"/>
    </source>
</evidence>
<keyword evidence="3" id="KW-1185">Reference proteome</keyword>
<feature type="region of interest" description="Disordered" evidence="1">
    <location>
        <begin position="1"/>
        <end position="23"/>
    </location>
</feature>
<organism evidence="2 3">
    <name type="scientific">Haladaptatus litoreus</name>
    <dbReference type="NCBI Taxonomy" id="553468"/>
    <lineage>
        <taxon>Archaea</taxon>
        <taxon>Methanobacteriati</taxon>
        <taxon>Methanobacteriota</taxon>
        <taxon>Stenosarchaea group</taxon>
        <taxon>Halobacteria</taxon>
        <taxon>Halobacteriales</taxon>
        <taxon>Haladaptataceae</taxon>
        <taxon>Haladaptatus</taxon>
    </lineage>
</organism>
<reference evidence="3" key="1">
    <citation type="submission" date="2017-01" db="EMBL/GenBank/DDBJ databases">
        <authorList>
            <person name="Varghese N."/>
            <person name="Submissions S."/>
        </authorList>
    </citation>
    <scope>NUCLEOTIDE SEQUENCE [LARGE SCALE GENOMIC DNA]</scope>
    <source>
        <strain evidence="3">CGMCC 1.7737</strain>
    </source>
</reference>